<keyword evidence="2" id="KW-0812">Transmembrane</keyword>
<feature type="transmembrane region" description="Helical" evidence="2">
    <location>
        <begin position="87"/>
        <end position="109"/>
    </location>
</feature>
<gene>
    <name evidence="3" type="ORF">LAESUDRAFT_752727</name>
</gene>
<dbReference type="STRING" id="1314785.A0A165BN93"/>
<proteinExistence type="predicted"/>
<dbReference type="EMBL" id="KV427666">
    <property type="protein sequence ID" value="KZT01350.1"/>
    <property type="molecule type" value="Genomic_DNA"/>
</dbReference>
<dbReference type="AlphaFoldDB" id="A0A165BN93"/>
<dbReference type="Proteomes" id="UP000076871">
    <property type="component" value="Unassembled WGS sequence"/>
</dbReference>
<keyword evidence="2" id="KW-1133">Transmembrane helix</keyword>
<evidence type="ECO:0000313" key="4">
    <source>
        <dbReference type="Proteomes" id="UP000076871"/>
    </source>
</evidence>
<organism evidence="3 4">
    <name type="scientific">Laetiporus sulphureus 93-53</name>
    <dbReference type="NCBI Taxonomy" id="1314785"/>
    <lineage>
        <taxon>Eukaryota</taxon>
        <taxon>Fungi</taxon>
        <taxon>Dikarya</taxon>
        <taxon>Basidiomycota</taxon>
        <taxon>Agaricomycotina</taxon>
        <taxon>Agaricomycetes</taxon>
        <taxon>Polyporales</taxon>
        <taxon>Laetiporus</taxon>
    </lineage>
</organism>
<feature type="compositionally biased region" description="Basic and acidic residues" evidence="1">
    <location>
        <begin position="211"/>
        <end position="222"/>
    </location>
</feature>
<dbReference type="InParanoid" id="A0A165BN93"/>
<evidence type="ECO:0000256" key="1">
    <source>
        <dbReference type="SAM" id="MobiDB-lite"/>
    </source>
</evidence>
<sequence length="222" mass="24320">MSLTAYYTEQADQDNLLSYFDKSATLVRQTFLHYESKYARPIMRSVVQSFYDRPILSTLLAIFAILSLLPTLSFIGFALFILASCFIICLGCFLVAISVIAFFGMFFVASLLATLGVSVFLTAFGVGGYSVLQMALLVRADGPRAGINGWMQQNKQHLFASMPAKSEFDAQDYPETEKNGDVLHGITTESIVADNSKAMGGTVSEVVDNDSGEHSLKEEESN</sequence>
<dbReference type="RefSeq" id="XP_040759090.1">
    <property type="nucleotide sequence ID" value="XM_040911740.1"/>
</dbReference>
<dbReference type="Pfam" id="PF16015">
    <property type="entry name" value="Promethin"/>
    <property type="match status" value="1"/>
</dbReference>
<keyword evidence="4" id="KW-1185">Reference proteome</keyword>
<protein>
    <submittedName>
        <fullName evidence="3">Uncharacterized protein</fullName>
    </submittedName>
</protein>
<evidence type="ECO:0000256" key="2">
    <source>
        <dbReference type="SAM" id="Phobius"/>
    </source>
</evidence>
<dbReference type="GeneID" id="63828768"/>
<keyword evidence="2" id="KW-0472">Membrane</keyword>
<evidence type="ECO:0000313" key="3">
    <source>
        <dbReference type="EMBL" id="KZT01350.1"/>
    </source>
</evidence>
<name>A0A165BN93_9APHY</name>
<dbReference type="OrthoDB" id="3159957at2759"/>
<feature type="transmembrane region" description="Helical" evidence="2">
    <location>
        <begin position="115"/>
        <end position="138"/>
    </location>
</feature>
<feature type="transmembrane region" description="Helical" evidence="2">
    <location>
        <begin position="55"/>
        <end position="80"/>
    </location>
</feature>
<accession>A0A165BN93</accession>
<feature type="region of interest" description="Disordered" evidence="1">
    <location>
        <begin position="195"/>
        <end position="222"/>
    </location>
</feature>
<reference evidence="3 4" key="1">
    <citation type="journal article" date="2016" name="Mol. Biol. Evol.">
        <title>Comparative Genomics of Early-Diverging Mushroom-Forming Fungi Provides Insights into the Origins of Lignocellulose Decay Capabilities.</title>
        <authorList>
            <person name="Nagy L.G."/>
            <person name="Riley R."/>
            <person name="Tritt A."/>
            <person name="Adam C."/>
            <person name="Daum C."/>
            <person name="Floudas D."/>
            <person name="Sun H."/>
            <person name="Yadav J.S."/>
            <person name="Pangilinan J."/>
            <person name="Larsson K.H."/>
            <person name="Matsuura K."/>
            <person name="Barry K."/>
            <person name="Labutti K."/>
            <person name="Kuo R."/>
            <person name="Ohm R.A."/>
            <person name="Bhattacharya S.S."/>
            <person name="Shirouzu T."/>
            <person name="Yoshinaga Y."/>
            <person name="Martin F.M."/>
            <person name="Grigoriev I.V."/>
            <person name="Hibbett D.S."/>
        </authorList>
    </citation>
    <scope>NUCLEOTIDE SEQUENCE [LARGE SCALE GENOMIC DNA]</scope>
    <source>
        <strain evidence="3 4">93-53</strain>
    </source>
</reference>